<dbReference type="Gene3D" id="3.30.300.30">
    <property type="match status" value="1"/>
</dbReference>
<comment type="catalytic activity">
    <reaction evidence="6">
        <text>a medium-chain fatty acid + ATP + CoA = a medium-chain fatty acyl-CoA + AMP + diphosphate</text>
        <dbReference type="Rhea" id="RHEA:48340"/>
        <dbReference type="ChEBI" id="CHEBI:30616"/>
        <dbReference type="ChEBI" id="CHEBI:33019"/>
        <dbReference type="ChEBI" id="CHEBI:57287"/>
        <dbReference type="ChEBI" id="CHEBI:59558"/>
        <dbReference type="ChEBI" id="CHEBI:90546"/>
        <dbReference type="ChEBI" id="CHEBI:456215"/>
        <dbReference type="EC" id="6.2.1.2"/>
    </reaction>
</comment>
<evidence type="ECO:0000313" key="9">
    <source>
        <dbReference type="EnsemblMetazoa" id="PPAI001744-PA"/>
    </source>
</evidence>
<evidence type="ECO:0000259" key="8">
    <source>
        <dbReference type="Pfam" id="PF13193"/>
    </source>
</evidence>
<evidence type="ECO:0000256" key="5">
    <source>
        <dbReference type="ARBA" id="ARBA00047319"/>
    </source>
</evidence>
<organism evidence="9 10">
    <name type="scientific">Phlebotomus papatasi</name>
    <name type="common">Sandfly</name>
    <dbReference type="NCBI Taxonomy" id="29031"/>
    <lineage>
        <taxon>Eukaryota</taxon>
        <taxon>Metazoa</taxon>
        <taxon>Ecdysozoa</taxon>
        <taxon>Arthropoda</taxon>
        <taxon>Hexapoda</taxon>
        <taxon>Insecta</taxon>
        <taxon>Pterygota</taxon>
        <taxon>Neoptera</taxon>
        <taxon>Endopterygota</taxon>
        <taxon>Diptera</taxon>
        <taxon>Nematocera</taxon>
        <taxon>Psychodoidea</taxon>
        <taxon>Psychodidae</taxon>
        <taxon>Phlebotomus</taxon>
        <taxon>Phlebotomus</taxon>
    </lineage>
</organism>
<feature type="domain" description="AMP-dependent synthetase/ligase" evidence="7">
    <location>
        <begin position="1"/>
        <end position="63"/>
    </location>
</feature>
<dbReference type="PANTHER" id="PTHR43201:SF5">
    <property type="entry name" value="MEDIUM-CHAIN ACYL-COA LIGASE ACSF2, MITOCHONDRIAL"/>
    <property type="match status" value="1"/>
</dbReference>
<dbReference type="Pfam" id="PF00501">
    <property type="entry name" value="AMP-binding"/>
    <property type="match status" value="1"/>
</dbReference>
<dbReference type="EMBL" id="AJVK01023198">
    <property type="status" value="NOT_ANNOTATED_CDS"/>
    <property type="molecule type" value="Genomic_DNA"/>
</dbReference>
<comment type="similarity">
    <text evidence="1">Belongs to the ATP-dependent AMP-binding enzyme family.</text>
</comment>
<comment type="catalytic activity">
    <reaction evidence="5">
        <text>octanoate + ATP + CoA = octanoyl-CoA + AMP + diphosphate</text>
        <dbReference type="Rhea" id="RHEA:33631"/>
        <dbReference type="ChEBI" id="CHEBI:25646"/>
        <dbReference type="ChEBI" id="CHEBI:30616"/>
        <dbReference type="ChEBI" id="CHEBI:33019"/>
        <dbReference type="ChEBI" id="CHEBI:57287"/>
        <dbReference type="ChEBI" id="CHEBI:57386"/>
        <dbReference type="ChEBI" id="CHEBI:456215"/>
    </reaction>
</comment>
<evidence type="ECO:0000259" key="7">
    <source>
        <dbReference type="Pfam" id="PF00501"/>
    </source>
</evidence>
<evidence type="ECO:0000256" key="4">
    <source>
        <dbReference type="ARBA" id="ARBA00039638"/>
    </source>
</evidence>
<evidence type="ECO:0000313" key="10">
    <source>
        <dbReference type="Proteomes" id="UP000092462"/>
    </source>
</evidence>
<dbReference type="Pfam" id="PF13193">
    <property type="entry name" value="AMP-binding_C"/>
    <property type="match status" value="1"/>
</dbReference>
<keyword evidence="10" id="KW-1185">Reference proteome</keyword>
<sequence length="294" mass="33184">MTENSAVSFHTLPDDTDEQVLESVGHVQDNIEAKVIDNEGNLVPFGVPGELCVRGYFTMLGYWDDEEKTRETLGKDGWLRTGDQFVLQADGYGKIVGRLKEMIIRGGENIFPKEIENFLATCPQIAEAHIVGVPDERLGEELCAFVRLRAESGSFTENDIKDFCKGKISFHKIPRYIEIVTDFPKTLSGKIQKFKLQQQFEEKFRNVFEDDTGGKSSPELNLPKLSYDILDPMPLRDIPDPAISEVIALDDFTEAPELETLTSNFEDEADFNPLPEVCNQRAAELEELTENLDQ</sequence>
<dbReference type="VEuPathDB" id="VectorBase:PPAPM1_007881"/>
<dbReference type="Gene3D" id="3.40.50.12780">
    <property type="entry name" value="N-terminal domain of ligase-like"/>
    <property type="match status" value="1"/>
</dbReference>
<proteinExistence type="inferred from homology"/>
<evidence type="ECO:0000256" key="1">
    <source>
        <dbReference type="ARBA" id="ARBA00006432"/>
    </source>
</evidence>
<accession>A0A1B0D321</accession>
<protein>
    <recommendedName>
        <fullName evidence="4">Medium-chain acyl-CoA ligase ACSF2, mitochondrial</fullName>
    </recommendedName>
</protein>
<dbReference type="InterPro" id="IPR042099">
    <property type="entry name" value="ANL_N_sf"/>
</dbReference>
<dbReference type="VEuPathDB" id="VectorBase:PPAPM1_002477"/>
<dbReference type="Proteomes" id="UP000092462">
    <property type="component" value="Unassembled WGS sequence"/>
</dbReference>
<evidence type="ECO:0000256" key="2">
    <source>
        <dbReference type="ARBA" id="ARBA00022598"/>
    </source>
</evidence>
<dbReference type="EMBL" id="AJVK01023199">
    <property type="status" value="NOT_ANNOTATED_CDS"/>
    <property type="molecule type" value="Genomic_DNA"/>
</dbReference>
<dbReference type="AlphaFoldDB" id="A0A1B0D321"/>
<dbReference type="SUPFAM" id="SSF56801">
    <property type="entry name" value="Acetyl-CoA synthetase-like"/>
    <property type="match status" value="1"/>
</dbReference>
<reference evidence="9" key="1">
    <citation type="submission" date="2022-08" db="UniProtKB">
        <authorList>
            <consortium name="EnsemblMetazoa"/>
        </authorList>
    </citation>
    <scope>IDENTIFICATION</scope>
    <source>
        <strain evidence="9">Israel</strain>
    </source>
</reference>
<feature type="domain" description="AMP-binding enzyme C-terminal" evidence="8">
    <location>
        <begin position="114"/>
        <end position="190"/>
    </location>
</feature>
<name>A0A1B0D321_PHLPP</name>
<dbReference type="InterPro" id="IPR045851">
    <property type="entry name" value="AMP-bd_C_sf"/>
</dbReference>
<dbReference type="InterPro" id="IPR025110">
    <property type="entry name" value="AMP-bd_C"/>
</dbReference>
<dbReference type="EnsemblMetazoa" id="PPAI001744-RA">
    <property type="protein sequence ID" value="PPAI001744-PA"/>
    <property type="gene ID" value="PPAI001744"/>
</dbReference>
<dbReference type="VEuPathDB" id="VectorBase:PPAI001744"/>
<dbReference type="FunFam" id="3.30.300.30:FF:000008">
    <property type="entry name" value="2,3-dihydroxybenzoate-AMP ligase"/>
    <property type="match status" value="1"/>
</dbReference>
<comment type="function">
    <text evidence="3">Acyl-CoA synthases catalyze the initial reaction in fatty acid metabolism, by forming a thioester with CoA. Has some preference toward medium-chain substrates. Plays a role in adipocyte differentiation.</text>
</comment>
<evidence type="ECO:0000256" key="6">
    <source>
        <dbReference type="ARBA" id="ARBA00048277"/>
    </source>
</evidence>
<dbReference type="PANTHER" id="PTHR43201">
    <property type="entry name" value="ACYL-COA SYNTHETASE"/>
    <property type="match status" value="1"/>
</dbReference>
<keyword evidence="2" id="KW-0436">Ligase</keyword>
<dbReference type="InterPro" id="IPR000873">
    <property type="entry name" value="AMP-dep_synth/lig_dom"/>
</dbReference>
<dbReference type="GO" id="GO:0006631">
    <property type="term" value="P:fatty acid metabolic process"/>
    <property type="evidence" value="ECO:0007669"/>
    <property type="project" value="TreeGrafter"/>
</dbReference>
<evidence type="ECO:0000256" key="3">
    <source>
        <dbReference type="ARBA" id="ARBA00037247"/>
    </source>
</evidence>
<dbReference type="GO" id="GO:0031956">
    <property type="term" value="F:medium-chain fatty acid-CoA ligase activity"/>
    <property type="evidence" value="ECO:0007669"/>
    <property type="project" value="UniProtKB-EC"/>
</dbReference>